<comment type="caution">
    <text evidence="2">The sequence shown here is derived from an EMBL/GenBank/DDBJ whole genome shotgun (WGS) entry which is preliminary data.</text>
</comment>
<evidence type="ECO:0000313" key="2">
    <source>
        <dbReference type="EMBL" id="CAL1543553.1"/>
    </source>
</evidence>
<keyword evidence="3" id="KW-1185">Reference proteome</keyword>
<dbReference type="Proteomes" id="UP001497497">
    <property type="component" value="Unassembled WGS sequence"/>
</dbReference>
<organism evidence="2 3">
    <name type="scientific">Lymnaea stagnalis</name>
    <name type="common">Great pond snail</name>
    <name type="synonym">Helix stagnalis</name>
    <dbReference type="NCBI Taxonomy" id="6523"/>
    <lineage>
        <taxon>Eukaryota</taxon>
        <taxon>Metazoa</taxon>
        <taxon>Spiralia</taxon>
        <taxon>Lophotrochozoa</taxon>
        <taxon>Mollusca</taxon>
        <taxon>Gastropoda</taxon>
        <taxon>Heterobranchia</taxon>
        <taxon>Euthyneura</taxon>
        <taxon>Panpulmonata</taxon>
        <taxon>Hygrophila</taxon>
        <taxon>Lymnaeoidea</taxon>
        <taxon>Lymnaeidae</taxon>
        <taxon>Lymnaea</taxon>
    </lineage>
</organism>
<dbReference type="InterPro" id="IPR036465">
    <property type="entry name" value="vWFA_dom_sf"/>
</dbReference>
<sequence>YSYNAVANHDVVITTQAFEALPFLNATTHTDKAFDLVSEEDMFGEDNGGRNNAAKIIIFLTDGLSNNTAKSTLKLDYGALKDQGVSIISVGIGQYSLAELKAVASDDKNVFTGASFADIEKITLEVAARACQGQ</sequence>
<evidence type="ECO:0000313" key="3">
    <source>
        <dbReference type="Proteomes" id="UP001497497"/>
    </source>
</evidence>
<dbReference type="InterPro" id="IPR002035">
    <property type="entry name" value="VWF_A"/>
</dbReference>
<accession>A0AAV2IA01</accession>
<dbReference type="Gene3D" id="3.40.50.410">
    <property type="entry name" value="von Willebrand factor, type A domain"/>
    <property type="match status" value="1"/>
</dbReference>
<dbReference type="AlphaFoldDB" id="A0AAV2IA01"/>
<dbReference type="PANTHER" id="PTHR24020:SF84">
    <property type="entry name" value="VWFA DOMAIN-CONTAINING PROTEIN"/>
    <property type="match status" value="1"/>
</dbReference>
<dbReference type="PANTHER" id="PTHR24020">
    <property type="entry name" value="COLLAGEN ALPHA"/>
    <property type="match status" value="1"/>
</dbReference>
<proteinExistence type="predicted"/>
<gene>
    <name evidence="2" type="ORF">GSLYS_00017087001</name>
</gene>
<dbReference type="EMBL" id="CAXITT010000557">
    <property type="protein sequence ID" value="CAL1543553.1"/>
    <property type="molecule type" value="Genomic_DNA"/>
</dbReference>
<protein>
    <recommendedName>
        <fullName evidence="1">VWFA domain-containing protein</fullName>
    </recommendedName>
</protein>
<reference evidence="2 3" key="1">
    <citation type="submission" date="2024-04" db="EMBL/GenBank/DDBJ databases">
        <authorList>
            <consortium name="Genoscope - CEA"/>
            <person name="William W."/>
        </authorList>
    </citation>
    <scope>NUCLEOTIDE SEQUENCE [LARGE SCALE GENOMIC DNA]</scope>
</reference>
<dbReference type="PROSITE" id="PS50234">
    <property type="entry name" value="VWFA"/>
    <property type="match status" value="1"/>
</dbReference>
<dbReference type="Pfam" id="PF00092">
    <property type="entry name" value="VWA"/>
    <property type="match status" value="1"/>
</dbReference>
<evidence type="ECO:0000259" key="1">
    <source>
        <dbReference type="PROSITE" id="PS50234"/>
    </source>
</evidence>
<feature type="domain" description="VWFA" evidence="1">
    <location>
        <begin position="28"/>
        <end position="126"/>
    </location>
</feature>
<feature type="non-terminal residue" evidence="2">
    <location>
        <position position="1"/>
    </location>
</feature>
<name>A0AAV2IA01_LYMST</name>
<dbReference type="InterPro" id="IPR050525">
    <property type="entry name" value="ECM_Assembly_Org"/>
</dbReference>
<dbReference type="SUPFAM" id="SSF53300">
    <property type="entry name" value="vWA-like"/>
    <property type="match status" value="1"/>
</dbReference>